<sequence length="337" mass="36216">MGLTWWPLAIAGFACLAVAVAMALLLPMERERRQLRPMANTSRLTRLPEYARLARARLMSTVATLVLLVLLFGAVMLAAARPTGWSWTVNSTERPEDIMLCVNQPVADQSTADFLTFFADQARTYGSERIGLTSPNRRVVPLTRDYQYAAERFGDLAQLAKPPADVPAPEAAAMRRDAARFSPRVTYADYATSTPDVLAMCLAGFPSFEPADSRRRSVIYLGPGEARGDDETRPSLFSAQDVEAEAIEAGVQINALTPPGQGSAALRSLAETTGGQAFPVQAGATMNSTLDDIRADPPRADANRTAAGWLGDSPNIPLVAAVVAAVLLCLALVVLRR</sequence>
<feature type="transmembrane region" description="Helical" evidence="1">
    <location>
        <begin position="316"/>
        <end position="335"/>
    </location>
</feature>
<dbReference type="OrthoDB" id="4605582at2"/>
<feature type="transmembrane region" description="Helical" evidence="1">
    <location>
        <begin position="6"/>
        <end position="26"/>
    </location>
</feature>
<dbReference type="AlphaFoldDB" id="A0A2A7N8E1"/>
<dbReference type="Gene3D" id="3.40.50.410">
    <property type="entry name" value="von Willebrand factor, type A domain"/>
    <property type="match status" value="1"/>
</dbReference>
<dbReference type="InterPro" id="IPR036465">
    <property type="entry name" value="vWFA_dom_sf"/>
</dbReference>
<reference evidence="2" key="3">
    <citation type="submission" date="2020-02" db="EMBL/GenBank/DDBJ databases">
        <authorList>
            <person name="Matsumoto Y."/>
            <person name="Motooka D."/>
            <person name="Nakamura S."/>
        </authorList>
    </citation>
    <scope>NUCLEOTIDE SEQUENCE</scope>
    <source>
        <strain evidence="2">JCM 6377</strain>
    </source>
</reference>
<comment type="caution">
    <text evidence="3">The sequence shown here is derived from an EMBL/GenBank/DDBJ whole genome shotgun (WGS) entry which is preliminary data.</text>
</comment>
<gene>
    <name evidence="3" type="ORF">CQY20_09310</name>
    <name evidence="2" type="ORF">MAGR_39910</name>
</gene>
<keyword evidence="4" id="KW-1185">Reference proteome</keyword>
<keyword evidence="1" id="KW-0812">Transmembrane</keyword>
<evidence type="ECO:0000313" key="4">
    <source>
        <dbReference type="Proteomes" id="UP000220914"/>
    </source>
</evidence>
<proteinExistence type="predicted"/>
<reference evidence="3 4" key="1">
    <citation type="submission" date="2017-10" db="EMBL/GenBank/DDBJ databases">
        <title>The new phylogeny of genus Mycobacterium.</title>
        <authorList>
            <person name="Tortoli E."/>
            <person name="Trovato A."/>
            <person name="Cirillo D.M."/>
        </authorList>
    </citation>
    <scope>NUCLEOTIDE SEQUENCE [LARGE SCALE GENOMIC DNA]</scope>
    <source>
        <strain evidence="3 4">CCUG37673</strain>
    </source>
</reference>
<accession>A0A2A7N8E1</accession>
<keyword evidence="1" id="KW-0472">Membrane</keyword>
<dbReference type="Proteomes" id="UP000465302">
    <property type="component" value="Unassembled WGS sequence"/>
</dbReference>
<keyword evidence="1" id="KW-1133">Transmembrane helix</keyword>
<evidence type="ECO:0000313" key="3">
    <source>
        <dbReference type="EMBL" id="PEG39741.1"/>
    </source>
</evidence>
<evidence type="ECO:0000256" key="1">
    <source>
        <dbReference type="SAM" id="Phobius"/>
    </source>
</evidence>
<evidence type="ECO:0000313" key="5">
    <source>
        <dbReference type="Proteomes" id="UP000465302"/>
    </source>
</evidence>
<dbReference type="RefSeq" id="WP_097939797.1">
    <property type="nucleotide sequence ID" value="NZ_BLKS01000001.1"/>
</dbReference>
<reference evidence="2 5" key="2">
    <citation type="journal article" date="2019" name="Emerg. Microbes Infect.">
        <title>Comprehensive subspecies identification of 175 nontuberculous mycobacteria species based on 7547 genomic profiles.</title>
        <authorList>
            <person name="Matsumoto Y."/>
            <person name="Kinjo T."/>
            <person name="Motooka D."/>
            <person name="Nabeya D."/>
            <person name="Jung N."/>
            <person name="Uechi K."/>
            <person name="Horii T."/>
            <person name="Iida T."/>
            <person name="Fujita J."/>
            <person name="Nakamura S."/>
        </authorList>
    </citation>
    <scope>NUCLEOTIDE SEQUENCE [LARGE SCALE GENOMIC DNA]</scope>
    <source>
        <strain evidence="2 5">JCM 6377</strain>
    </source>
</reference>
<protein>
    <submittedName>
        <fullName evidence="3">Uncharacterized protein</fullName>
    </submittedName>
</protein>
<dbReference type="EMBL" id="BLKS01000001">
    <property type="protein sequence ID" value="GFG52550.1"/>
    <property type="molecule type" value="Genomic_DNA"/>
</dbReference>
<evidence type="ECO:0000313" key="2">
    <source>
        <dbReference type="EMBL" id="GFG52550.1"/>
    </source>
</evidence>
<dbReference type="EMBL" id="PDCP01000013">
    <property type="protein sequence ID" value="PEG39741.1"/>
    <property type="molecule type" value="Genomic_DNA"/>
</dbReference>
<organism evidence="3 4">
    <name type="scientific">Mycolicibacterium agri</name>
    <name type="common">Mycobacterium agri</name>
    <dbReference type="NCBI Taxonomy" id="36811"/>
    <lineage>
        <taxon>Bacteria</taxon>
        <taxon>Bacillati</taxon>
        <taxon>Actinomycetota</taxon>
        <taxon>Actinomycetes</taxon>
        <taxon>Mycobacteriales</taxon>
        <taxon>Mycobacteriaceae</taxon>
        <taxon>Mycolicibacterium</taxon>
    </lineage>
</organism>
<name>A0A2A7N8E1_MYCAG</name>
<feature type="transmembrane region" description="Helical" evidence="1">
    <location>
        <begin position="58"/>
        <end position="80"/>
    </location>
</feature>
<dbReference type="Proteomes" id="UP000220914">
    <property type="component" value="Unassembled WGS sequence"/>
</dbReference>